<dbReference type="EMBL" id="CADEAL010001824">
    <property type="protein sequence ID" value="CAB1435876.1"/>
    <property type="molecule type" value="Genomic_DNA"/>
</dbReference>
<dbReference type="PANTHER" id="PTHR31056:SF1">
    <property type="entry name" value="TRANSMEMBRANE PROTEIN 179B"/>
    <property type="match status" value="1"/>
</dbReference>
<keyword evidence="4 7" id="KW-0472">Membrane</keyword>
<comment type="subcellular location">
    <subcellularLocation>
        <location evidence="1">Membrane</location>
        <topology evidence="1">Multi-pass membrane protein</topology>
    </subcellularLocation>
</comment>
<evidence type="ECO:0000313" key="8">
    <source>
        <dbReference type="EMBL" id="CAB1435876.1"/>
    </source>
</evidence>
<feature type="transmembrane region" description="Helical" evidence="7">
    <location>
        <begin position="204"/>
        <end position="228"/>
    </location>
</feature>
<proteinExistence type="inferred from homology"/>
<organism evidence="8 9">
    <name type="scientific">Pleuronectes platessa</name>
    <name type="common">European plaice</name>
    <dbReference type="NCBI Taxonomy" id="8262"/>
    <lineage>
        <taxon>Eukaryota</taxon>
        <taxon>Metazoa</taxon>
        <taxon>Chordata</taxon>
        <taxon>Craniata</taxon>
        <taxon>Vertebrata</taxon>
        <taxon>Euteleostomi</taxon>
        <taxon>Actinopterygii</taxon>
        <taxon>Neopterygii</taxon>
        <taxon>Teleostei</taxon>
        <taxon>Neoteleostei</taxon>
        <taxon>Acanthomorphata</taxon>
        <taxon>Carangaria</taxon>
        <taxon>Pleuronectiformes</taxon>
        <taxon>Pleuronectoidei</taxon>
        <taxon>Pleuronectidae</taxon>
        <taxon>Pleuronectes</taxon>
    </lineage>
</organism>
<evidence type="ECO:0000256" key="7">
    <source>
        <dbReference type="SAM" id="Phobius"/>
    </source>
</evidence>
<comment type="caution">
    <text evidence="8">The sequence shown here is derived from an EMBL/GenBank/DDBJ whole genome shotgun (WGS) entry which is preliminary data.</text>
</comment>
<gene>
    <name evidence="8" type="ORF">PLEPLA_LOCUS23913</name>
</gene>
<reference evidence="8" key="1">
    <citation type="submission" date="2020-03" db="EMBL/GenBank/DDBJ databases">
        <authorList>
            <person name="Weist P."/>
        </authorList>
    </citation>
    <scope>NUCLEOTIDE SEQUENCE</scope>
</reference>
<dbReference type="AlphaFoldDB" id="A0A9N7UQA6"/>
<dbReference type="InterPro" id="IPR059010">
    <property type="entry name" value="TMEM179-179B"/>
</dbReference>
<dbReference type="Pfam" id="PF26158">
    <property type="entry name" value="Claudin_TMEM179-179B"/>
    <property type="match status" value="1"/>
</dbReference>
<accession>A0A9N7UQA6</accession>
<feature type="compositionally biased region" description="Basic and acidic residues" evidence="6">
    <location>
        <begin position="58"/>
        <end position="84"/>
    </location>
</feature>
<evidence type="ECO:0008006" key="10">
    <source>
        <dbReference type="Google" id="ProtNLM"/>
    </source>
</evidence>
<sequence>MGLFKGDQGIHHRLHPTVHPPNHTSLHPFTPSSIHPSIHPSILSSHCFPQLQLDLYGHESEAGGRSTVEREEPREREREKDHKSITGNQVYLPSNLKRGTRGGRGRPAAEAGGVLAAGLTPESHCTLTPGGRTGRSGMMSLTWLLLLELALYASSFVCGIVAAASTTIVQGNFGGLCMLYGLVDYNATAGLVGIQSSSAPSLCYFVSAISVMVAVVCFSLSLYWVYTLCIDGDFSRERMWMNMVVVVCGIFLFFLLITGCILKMGRDSLCNSVLQVVPNITSCEQAQTRPWATPLRAGKFYDSLYKAETAVWVNFFFWLIIGILVFIQRRHGPGAKVIVGGFGGPSGGLFGDPGVTAAETEPFFNRPPQTQ</sequence>
<evidence type="ECO:0000256" key="3">
    <source>
        <dbReference type="ARBA" id="ARBA00022989"/>
    </source>
</evidence>
<keyword evidence="3 7" id="KW-1133">Transmembrane helix</keyword>
<feature type="region of interest" description="Disordered" evidence="6">
    <location>
        <begin position="58"/>
        <end position="108"/>
    </location>
</feature>
<keyword evidence="2 7" id="KW-0812">Transmembrane</keyword>
<keyword evidence="9" id="KW-1185">Reference proteome</keyword>
<comment type="similarity">
    <text evidence="5">Belongs to the TMEM179 family.</text>
</comment>
<feature type="transmembrane region" description="Helical" evidence="7">
    <location>
        <begin position="309"/>
        <end position="327"/>
    </location>
</feature>
<evidence type="ECO:0000256" key="2">
    <source>
        <dbReference type="ARBA" id="ARBA00022692"/>
    </source>
</evidence>
<feature type="region of interest" description="Disordered" evidence="6">
    <location>
        <begin position="1"/>
        <end position="33"/>
    </location>
</feature>
<evidence type="ECO:0000313" key="9">
    <source>
        <dbReference type="Proteomes" id="UP001153269"/>
    </source>
</evidence>
<feature type="transmembrane region" description="Helical" evidence="7">
    <location>
        <begin position="240"/>
        <end position="264"/>
    </location>
</feature>
<evidence type="ECO:0000256" key="5">
    <source>
        <dbReference type="ARBA" id="ARBA00093776"/>
    </source>
</evidence>
<protein>
    <recommendedName>
        <fullName evidence="10">Transmembrane protein 179B</fullName>
    </recommendedName>
</protein>
<evidence type="ECO:0000256" key="6">
    <source>
        <dbReference type="SAM" id="MobiDB-lite"/>
    </source>
</evidence>
<dbReference type="PANTHER" id="PTHR31056">
    <property type="entry name" value="TRANSMEMBRANE PROTEIN 179B"/>
    <property type="match status" value="1"/>
</dbReference>
<evidence type="ECO:0000256" key="1">
    <source>
        <dbReference type="ARBA" id="ARBA00004141"/>
    </source>
</evidence>
<name>A0A9N7UQA6_PLEPL</name>
<feature type="transmembrane region" description="Helical" evidence="7">
    <location>
        <begin position="141"/>
        <end position="164"/>
    </location>
</feature>
<evidence type="ECO:0000256" key="4">
    <source>
        <dbReference type="ARBA" id="ARBA00023136"/>
    </source>
</evidence>
<dbReference type="Proteomes" id="UP001153269">
    <property type="component" value="Unassembled WGS sequence"/>
</dbReference>
<dbReference type="InterPro" id="IPR029776">
    <property type="entry name" value="TMEM179B"/>
</dbReference>